<sequence length="334" mass="35770">MQLSIEEVETLAPMRVIEVHRDRVVAMDETQTRQLALPGDLNAGDIAVGDWLLAEPGPGRVARVLERRSVLSRRASGHRIRNQLIAANLNTLLVVTSCNADFSLPRLERYAALALEGDCDPIFIITKPDLIEDPAPYLAKAQSVIQNAIAMTLNARDHAAVQEALGPWCGAGQTVALAGSSGVGKSTLAEALTGEKLETADARSADAKGRHTTTARSLMPMLTGGWLIDTPGMRELGMQDAASGIDVVFAEFAELAAQCKFRDCAHEGEPGCAIGAAIEAGTLDAGRLQRWKKLRLEDAHNSASLAEARARDKAFGKVIRSTQAHSKRRKGRPG</sequence>
<evidence type="ECO:0000256" key="1">
    <source>
        <dbReference type="ARBA" id="ARBA00022517"/>
    </source>
</evidence>
<dbReference type="GO" id="GO:0042274">
    <property type="term" value="P:ribosomal small subunit biogenesis"/>
    <property type="evidence" value="ECO:0007669"/>
    <property type="project" value="UniProtKB-UniRule"/>
</dbReference>
<feature type="binding site" evidence="2">
    <location>
        <position position="264"/>
    </location>
    <ligand>
        <name>Zn(2+)</name>
        <dbReference type="ChEBI" id="CHEBI:29105"/>
    </ligand>
</feature>
<evidence type="ECO:0000256" key="2">
    <source>
        <dbReference type="HAMAP-Rule" id="MF_01820"/>
    </source>
</evidence>
<dbReference type="Gene3D" id="1.10.40.50">
    <property type="entry name" value="Probable gtpase engc, domain 3"/>
    <property type="match status" value="1"/>
</dbReference>
<comment type="similarity">
    <text evidence="2">Belongs to the TRAFAC class YlqF/YawG GTPase family. RsgA subfamily.</text>
</comment>
<dbReference type="GO" id="GO:0003924">
    <property type="term" value="F:GTPase activity"/>
    <property type="evidence" value="ECO:0007669"/>
    <property type="project" value="UniProtKB-UniRule"/>
</dbReference>
<comment type="cofactor">
    <cofactor evidence="2">
        <name>Zn(2+)</name>
        <dbReference type="ChEBI" id="CHEBI:29105"/>
    </cofactor>
    <text evidence="2">Binds 1 zinc ion per subunit.</text>
</comment>
<comment type="subunit">
    <text evidence="2">Monomer. Associates with 30S ribosomal subunit, binds 16S rRNA.</text>
</comment>
<dbReference type="SUPFAM" id="SSF52540">
    <property type="entry name" value="P-loop containing nucleoside triphosphate hydrolases"/>
    <property type="match status" value="1"/>
</dbReference>
<dbReference type="InterPro" id="IPR004881">
    <property type="entry name" value="Ribosome_biogen_GTPase_RsgA"/>
</dbReference>
<accession>A0AAP2CQZ3</accession>
<dbReference type="InterPro" id="IPR010914">
    <property type="entry name" value="RsgA_GTPase_dom"/>
</dbReference>
<dbReference type="Gene3D" id="3.40.50.300">
    <property type="entry name" value="P-loop containing nucleotide triphosphate hydrolases"/>
    <property type="match status" value="1"/>
</dbReference>
<name>A0AAP2CQZ3_9RHOB</name>
<keyword evidence="2" id="KW-0479">Metal-binding</keyword>
<organism evidence="4 5">
    <name type="scientific">Harenicola maris</name>
    <dbReference type="NCBI Taxonomy" id="2841044"/>
    <lineage>
        <taxon>Bacteria</taxon>
        <taxon>Pseudomonadati</taxon>
        <taxon>Pseudomonadota</taxon>
        <taxon>Alphaproteobacteria</taxon>
        <taxon>Rhodobacterales</taxon>
        <taxon>Paracoccaceae</taxon>
        <taxon>Harenicola</taxon>
    </lineage>
</organism>
<dbReference type="PANTHER" id="PTHR32120:SF10">
    <property type="entry name" value="SMALL RIBOSOMAL SUBUNIT BIOGENESIS GTPASE RSGA"/>
    <property type="match status" value="1"/>
</dbReference>
<keyword evidence="2" id="KW-0963">Cytoplasm</keyword>
<feature type="domain" description="EngC GTPase" evidence="3">
    <location>
        <begin position="87"/>
        <end position="234"/>
    </location>
</feature>
<comment type="caution">
    <text evidence="4">The sequence shown here is derived from an EMBL/GenBank/DDBJ whole genome shotgun (WGS) entry which is preliminary data.</text>
</comment>
<dbReference type="Proteomes" id="UP001315686">
    <property type="component" value="Unassembled WGS sequence"/>
</dbReference>
<reference evidence="4 5" key="1">
    <citation type="journal article" date="2021" name="Arch. Microbiol.">
        <title>Harenicola maris gen. nov., sp. nov. isolated from the Sea of Japan shallow sediments.</title>
        <authorList>
            <person name="Romanenko L.A."/>
            <person name="Kurilenko V.V."/>
            <person name="Chernysheva N.Y."/>
            <person name="Tekutyeva L.A."/>
            <person name="Velansky P.V."/>
            <person name="Svetashev V.I."/>
            <person name="Isaeva M.P."/>
        </authorList>
    </citation>
    <scope>NUCLEOTIDE SEQUENCE [LARGE SCALE GENOMIC DNA]</scope>
    <source>
        <strain evidence="4 5">KMM 3653</strain>
    </source>
</reference>
<feature type="binding site" evidence="2">
    <location>
        <position position="266"/>
    </location>
    <ligand>
        <name>Zn(2+)</name>
        <dbReference type="ChEBI" id="CHEBI:29105"/>
    </ligand>
</feature>
<dbReference type="HAMAP" id="MF_01820">
    <property type="entry name" value="GTPase_RsgA"/>
    <property type="match status" value="1"/>
</dbReference>
<evidence type="ECO:0000259" key="3">
    <source>
        <dbReference type="PROSITE" id="PS50936"/>
    </source>
</evidence>
<comment type="function">
    <text evidence="2">One of several proteins that assist in the late maturation steps of the functional core of the 30S ribosomal subunit. Helps release RbfA from mature subunits. May play a role in the assembly of ribosomal proteins into the subunit. Circularly permuted GTPase that catalyzes slow GTP hydrolysis, GTPase activity is stimulated by the 30S ribosomal subunit.</text>
</comment>
<dbReference type="InterPro" id="IPR027417">
    <property type="entry name" value="P-loop_NTPase"/>
</dbReference>
<evidence type="ECO:0000313" key="4">
    <source>
        <dbReference type="EMBL" id="MBT0958320.1"/>
    </source>
</evidence>
<evidence type="ECO:0000313" key="5">
    <source>
        <dbReference type="Proteomes" id="UP001315686"/>
    </source>
</evidence>
<keyword evidence="1 2" id="KW-0690">Ribosome biogenesis</keyword>
<dbReference type="EC" id="3.6.1.-" evidence="2"/>
<dbReference type="GO" id="GO:0005525">
    <property type="term" value="F:GTP binding"/>
    <property type="evidence" value="ECO:0007669"/>
    <property type="project" value="UniProtKB-UniRule"/>
</dbReference>
<feature type="binding site" evidence="2">
    <location>
        <position position="272"/>
    </location>
    <ligand>
        <name>Zn(2+)</name>
        <dbReference type="ChEBI" id="CHEBI:29105"/>
    </ligand>
</feature>
<keyword evidence="2" id="KW-0699">rRNA-binding</keyword>
<dbReference type="PROSITE" id="PS50936">
    <property type="entry name" value="ENGC_GTPASE"/>
    <property type="match status" value="1"/>
</dbReference>
<dbReference type="PANTHER" id="PTHR32120">
    <property type="entry name" value="SMALL RIBOSOMAL SUBUNIT BIOGENESIS GTPASE RSGA"/>
    <property type="match status" value="1"/>
</dbReference>
<dbReference type="Pfam" id="PF03193">
    <property type="entry name" value="RsgA_GTPase"/>
    <property type="match status" value="1"/>
</dbReference>
<keyword evidence="2" id="KW-0378">Hydrolase</keyword>
<dbReference type="GO" id="GO:0019843">
    <property type="term" value="F:rRNA binding"/>
    <property type="evidence" value="ECO:0007669"/>
    <property type="project" value="UniProtKB-KW"/>
</dbReference>
<proteinExistence type="inferred from homology"/>
<dbReference type="NCBIfam" id="TIGR00157">
    <property type="entry name" value="ribosome small subunit-dependent GTPase A"/>
    <property type="match status" value="1"/>
</dbReference>
<dbReference type="EMBL" id="JADQAZ010000002">
    <property type="protein sequence ID" value="MBT0958320.1"/>
    <property type="molecule type" value="Genomic_DNA"/>
</dbReference>
<dbReference type="GO" id="GO:0005737">
    <property type="term" value="C:cytoplasm"/>
    <property type="evidence" value="ECO:0007669"/>
    <property type="project" value="UniProtKB-SubCell"/>
</dbReference>
<feature type="binding site" evidence="2">
    <location>
        <begin position="179"/>
        <end position="187"/>
    </location>
    <ligand>
        <name>GTP</name>
        <dbReference type="ChEBI" id="CHEBI:37565"/>
    </ligand>
</feature>
<protein>
    <recommendedName>
        <fullName evidence="2">Small ribosomal subunit biogenesis GTPase RsgA</fullName>
        <ecNumber evidence="2">3.6.1.-</ecNumber>
    </recommendedName>
</protein>
<dbReference type="CDD" id="cd01854">
    <property type="entry name" value="YjeQ_EngC"/>
    <property type="match status" value="1"/>
</dbReference>
<keyword evidence="5" id="KW-1185">Reference proteome</keyword>
<comment type="subcellular location">
    <subcellularLocation>
        <location evidence="2">Cytoplasm</location>
    </subcellularLocation>
</comment>
<keyword evidence="2" id="KW-0862">Zinc</keyword>
<feature type="binding site" evidence="2">
    <location>
        <position position="259"/>
    </location>
    <ligand>
        <name>Zn(2+)</name>
        <dbReference type="ChEBI" id="CHEBI:29105"/>
    </ligand>
</feature>
<keyword evidence="2" id="KW-0694">RNA-binding</keyword>
<dbReference type="GO" id="GO:0046872">
    <property type="term" value="F:metal ion binding"/>
    <property type="evidence" value="ECO:0007669"/>
    <property type="project" value="UniProtKB-KW"/>
</dbReference>
<keyword evidence="2" id="KW-0547">Nucleotide-binding</keyword>
<dbReference type="AlphaFoldDB" id="A0AAP2CQZ3"/>
<feature type="binding site" evidence="2">
    <location>
        <begin position="126"/>
        <end position="129"/>
    </location>
    <ligand>
        <name>GTP</name>
        <dbReference type="ChEBI" id="CHEBI:37565"/>
    </ligand>
</feature>
<keyword evidence="2" id="KW-0342">GTP-binding</keyword>
<gene>
    <name evidence="2 4" type="primary">rsgA</name>
    <name evidence="4" type="ORF">IV417_13080</name>
</gene>